<evidence type="ECO:0000256" key="1">
    <source>
        <dbReference type="ARBA" id="ARBA00023239"/>
    </source>
</evidence>
<dbReference type="InterPro" id="IPR032465">
    <property type="entry name" value="ACMSD"/>
</dbReference>
<keyword evidence="4" id="KW-1185">Reference proteome</keyword>
<keyword evidence="3" id="KW-0378">Hydrolase</keyword>
<evidence type="ECO:0000313" key="3">
    <source>
        <dbReference type="EMBL" id="QCD35273.1"/>
    </source>
</evidence>
<sequence>MDYTIIDAHSHLWLNQDTIVNGLPVRTIDRGRSIFLGEERQMLPPFMIDGRNSAEVFLSNMDYAQVSAAVVTQEFIDGNQNEYLADVVKRYPDRFFVFGMCEFRKPGFLPDAKELIARGFRGLAIPAHRLPLGDDRVWLNSSEMMEMFKYMEKHGIILSITLADGALQVPEMEDVISECPDLKIAIGHFGMVTMPDWMEQIKLARHKNVMIESGGITWLFNSEFYPFDGAVRAIRKAADAVGMDKLMWGSDYPRTITAITYRMSYDFIIKSPLMTTDEKRAFLGENAKRFYGFKNLIELPYIKNMSE</sequence>
<gene>
    <name evidence="3" type="ORF">E7746_04905</name>
</gene>
<name>A0A4P7VFL2_9BACT</name>
<dbReference type="EMBL" id="CP039393">
    <property type="protein sequence ID" value="QCD35273.1"/>
    <property type="molecule type" value="Genomic_DNA"/>
</dbReference>
<organism evidence="3 4">
    <name type="scientific">Muribaculum gordoncarteri</name>
    <dbReference type="NCBI Taxonomy" id="2530390"/>
    <lineage>
        <taxon>Bacteria</taxon>
        <taxon>Pseudomonadati</taxon>
        <taxon>Bacteroidota</taxon>
        <taxon>Bacteroidia</taxon>
        <taxon>Bacteroidales</taxon>
        <taxon>Muribaculaceae</taxon>
        <taxon>Muribaculum</taxon>
    </lineage>
</organism>
<dbReference type="KEGG" id="mgod:E7746_04905"/>
<dbReference type="AlphaFoldDB" id="A0A4P7VFL2"/>
<feature type="domain" description="Amidohydrolase-related" evidence="2">
    <location>
        <begin position="6"/>
        <end position="293"/>
    </location>
</feature>
<dbReference type="PANTHER" id="PTHR21240:SF19">
    <property type="entry name" value="CATALYTIC_ HYDROLASE"/>
    <property type="match status" value="1"/>
</dbReference>
<dbReference type="CDD" id="cd01292">
    <property type="entry name" value="metallo-dependent_hydrolases"/>
    <property type="match status" value="1"/>
</dbReference>
<dbReference type="Proteomes" id="UP000297031">
    <property type="component" value="Chromosome"/>
</dbReference>
<dbReference type="InterPro" id="IPR032466">
    <property type="entry name" value="Metal_Hydrolase"/>
</dbReference>
<proteinExistence type="predicted"/>
<dbReference type="SUPFAM" id="SSF51556">
    <property type="entry name" value="Metallo-dependent hydrolases"/>
    <property type="match status" value="1"/>
</dbReference>
<accession>A0A4P7VFL2</accession>
<protein>
    <submittedName>
        <fullName evidence="3">Amidohydrolase</fullName>
    </submittedName>
</protein>
<dbReference type="GO" id="GO:0016831">
    <property type="term" value="F:carboxy-lyase activity"/>
    <property type="evidence" value="ECO:0007669"/>
    <property type="project" value="InterPro"/>
</dbReference>
<dbReference type="RefSeq" id="WP_136410040.1">
    <property type="nucleotide sequence ID" value="NZ_CP039393.1"/>
</dbReference>
<keyword evidence="1" id="KW-0456">Lyase</keyword>
<evidence type="ECO:0000313" key="4">
    <source>
        <dbReference type="Proteomes" id="UP000297031"/>
    </source>
</evidence>
<dbReference type="Pfam" id="PF04909">
    <property type="entry name" value="Amidohydro_2"/>
    <property type="match status" value="1"/>
</dbReference>
<dbReference type="InterPro" id="IPR006680">
    <property type="entry name" value="Amidohydro-rel"/>
</dbReference>
<reference evidence="3 4" key="1">
    <citation type="submission" date="2019-02" db="EMBL/GenBank/DDBJ databases">
        <title>Isolation and identification of novel species under the genus Muribaculum.</title>
        <authorList>
            <person name="Miyake S."/>
            <person name="Ding Y."/>
            <person name="Low A."/>
            <person name="Soh M."/>
            <person name="Seedorf H."/>
        </authorList>
    </citation>
    <scope>NUCLEOTIDE SEQUENCE [LARGE SCALE GENOMIC DNA]</scope>
    <source>
        <strain evidence="3 4">TLL-A4</strain>
    </source>
</reference>
<dbReference type="GO" id="GO:0016787">
    <property type="term" value="F:hydrolase activity"/>
    <property type="evidence" value="ECO:0007669"/>
    <property type="project" value="UniProtKB-KW"/>
</dbReference>
<evidence type="ECO:0000259" key="2">
    <source>
        <dbReference type="Pfam" id="PF04909"/>
    </source>
</evidence>
<dbReference type="Gene3D" id="3.20.20.140">
    <property type="entry name" value="Metal-dependent hydrolases"/>
    <property type="match status" value="1"/>
</dbReference>
<dbReference type="PANTHER" id="PTHR21240">
    <property type="entry name" value="2-AMINO-3-CARBOXYLMUCONATE-6-SEMIALDEHYDE DECARBOXYLASE"/>
    <property type="match status" value="1"/>
</dbReference>
<dbReference type="OrthoDB" id="5450317at2"/>